<evidence type="ECO:0000256" key="10">
    <source>
        <dbReference type="SAM" id="Phobius"/>
    </source>
</evidence>
<feature type="transmembrane region" description="Helical" evidence="10">
    <location>
        <begin position="316"/>
        <end position="335"/>
    </location>
</feature>
<protein>
    <submittedName>
        <fullName evidence="12">Thioredoxin domain-containing protein</fullName>
    </submittedName>
</protein>
<keyword evidence="13" id="KW-1185">Reference proteome</keyword>
<reference evidence="12 13" key="1">
    <citation type="submission" date="2020-08" db="EMBL/GenBank/DDBJ databases">
        <authorList>
            <person name="Sun Q."/>
            <person name="Inoue M."/>
        </authorList>
    </citation>
    <scope>NUCLEOTIDE SEQUENCE [LARGE SCALE GENOMIC DNA]</scope>
    <source>
        <strain evidence="12 13">CCM 8938</strain>
    </source>
</reference>
<accession>A0ABR7KR95</accession>
<evidence type="ECO:0000256" key="8">
    <source>
        <dbReference type="ARBA" id="ARBA00023157"/>
    </source>
</evidence>
<feature type="transmembrane region" description="Helical" evidence="10">
    <location>
        <begin position="150"/>
        <end position="168"/>
    </location>
</feature>
<sequence length="528" mass="60324">MANLFSRSKPNAVAVIELLLKTLNVKVSKTSIKTTLEEHPYFPSILSVSESLTDWYIENQVYQINKEEYNSDDLLFPLIAHLNVNGGVFILIHEINNKQIAYSNEIYSRVLMHEADFLKIWSGIALHAIAKTISGEKTYQINKIKDKFNFAKTPLLITLIIVFVFLDLNYNALSVGYVILLSLKFIGLVVSTLLLMYSINASNPLIQNLCSLGKKNNCNSILKSDAAKVTSWLTWSEVGFCYFICSLLSLRLIPSSIHILAWLNVFALPYTVYSINYQYKNKNWCILCCTVQLLLILEFVANIFTFDFFNIQLSPTLATSILLAFIFPILGWSLIKPVLMKAESANSLKQQLKKFKYNSTLFIQALKSQPKYNVSDELMPIALGNPNAETTITMVSNPFCGPCAKAHQLLDDLLSYRDDIKVKIIFSTADHDDDRRTKVSRHISALGLIKDTAFVQRALNNWYQQSSRNYEQWAIKYPIENNHSLNEVTRIQKAWCELTEITFTPTIFINGYKLPNPYQFEDIKYLLD</sequence>
<dbReference type="RefSeq" id="WP_187071094.1">
    <property type="nucleotide sequence ID" value="NZ_JACRYL010000007.1"/>
</dbReference>
<evidence type="ECO:0000256" key="7">
    <source>
        <dbReference type="ARBA" id="ARBA00023136"/>
    </source>
</evidence>
<comment type="caution">
    <text evidence="12">The sequence shown here is derived from an EMBL/GenBank/DDBJ whole genome shotgun (WGS) entry which is preliminary data.</text>
</comment>
<evidence type="ECO:0000256" key="1">
    <source>
        <dbReference type="ARBA" id="ARBA00004141"/>
    </source>
</evidence>
<proteinExistence type="inferred from homology"/>
<keyword evidence="5 10" id="KW-1133">Transmembrane helix</keyword>
<feature type="transmembrane region" description="Helical" evidence="10">
    <location>
        <begin position="174"/>
        <end position="197"/>
    </location>
</feature>
<comment type="subcellular location">
    <subcellularLocation>
        <location evidence="1">Membrane</location>
        <topology evidence="1">Multi-pass membrane protein</topology>
    </subcellularLocation>
</comment>
<evidence type="ECO:0000313" key="12">
    <source>
        <dbReference type="EMBL" id="MBC6110621.1"/>
    </source>
</evidence>
<keyword evidence="7 10" id="KW-0472">Membrane</keyword>
<evidence type="ECO:0000256" key="6">
    <source>
        <dbReference type="ARBA" id="ARBA00023002"/>
    </source>
</evidence>
<dbReference type="SUPFAM" id="SSF52833">
    <property type="entry name" value="Thioredoxin-like"/>
    <property type="match status" value="1"/>
</dbReference>
<dbReference type="InterPro" id="IPR012932">
    <property type="entry name" value="VKOR"/>
</dbReference>
<feature type="domain" description="Peptidase C39" evidence="11">
    <location>
        <begin position="7"/>
        <end position="128"/>
    </location>
</feature>
<dbReference type="CDD" id="cd12921">
    <property type="entry name" value="VKOR_4"/>
    <property type="match status" value="1"/>
</dbReference>
<keyword evidence="8" id="KW-1015">Disulfide bond</keyword>
<evidence type="ECO:0000256" key="2">
    <source>
        <dbReference type="ARBA" id="ARBA00006214"/>
    </source>
</evidence>
<dbReference type="Proteomes" id="UP000652755">
    <property type="component" value="Unassembled WGS sequence"/>
</dbReference>
<dbReference type="InterPro" id="IPR038354">
    <property type="entry name" value="VKOR_sf"/>
</dbReference>
<feature type="transmembrane region" description="Helical" evidence="10">
    <location>
        <begin position="232"/>
        <end position="253"/>
    </location>
</feature>
<dbReference type="Gene3D" id="3.40.30.10">
    <property type="entry name" value="Glutaredoxin"/>
    <property type="match status" value="1"/>
</dbReference>
<evidence type="ECO:0000256" key="9">
    <source>
        <dbReference type="ARBA" id="ARBA00023284"/>
    </source>
</evidence>
<organism evidence="12 13">
    <name type="scientific">Pedobacter fastidiosus</name>
    <dbReference type="NCBI Taxonomy" id="2765361"/>
    <lineage>
        <taxon>Bacteria</taxon>
        <taxon>Pseudomonadati</taxon>
        <taxon>Bacteroidota</taxon>
        <taxon>Sphingobacteriia</taxon>
        <taxon>Sphingobacteriales</taxon>
        <taxon>Sphingobacteriaceae</taxon>
        <taxon>Pedobacter</taxon>
    </lineage>
</organism>
<keyword evidence="9" id="KW-0676">Redox-active center</keyword>
<comment type="similarity">
    <text evidence="2">Belongs to the VKOR family.</text>
</comment>
<dbReference type="InterPro" id="IPR005074">
    <property type="entry name" value="Peptidase_C39"/>
</dbReference>
<dbReference type="Gene3D" id="1.20.1440.130">
    <property type="entry name" value="VKOR domain"/>
    <property type="match status" value="1"/>
</dbReference>
<dbReference type="InterPro" id="IPR036249">
    <property type="entry name" value="Thioredoxin-like_sf"/>
</dbReference>
<keyword evidence="6" id="KW-0560">Oxidoreductase</keyword>
<dbReference type="PROSITE" id="PS50990">
    <property type="entry name" value="PEPTIDASE_C39"/>
    <property type="match status" value="1"/>
</dbReference>
<evidence type="ECO:0000256" key="4">
    <source>
        <dbReference type="ARBA" id="ARBA00022719"/>
    </source>
</evidence>
<keyword evidence="3 10" id="KW-0812">Transmembrane</keyword>
<gene>
    <name evidence="12" type="ORF">H7U22_09300</name>
</gene>
<evidence type="ECO:0000259" key="11">
    <source>
        <dbReference type="PROSITE" id="PS50990"/>
    </source>
</evidence>
<dbReference type="Gene3D" id="3.90.70.10">
    <property type="entry name" value="Cysteine proteinases"/>
    <property type="match status" value="1"/>
</dbReference>
<feature type="transmembrane region" description="Helical" evidence="10">
    <location>
        <begin position="284"/>
        <end position="304"/>
    </location>
</feature>
<keyword evidence="4" id="KW-0874">Quinone</keyword>
<name>A0ABR7KR95_9SPHI</name>
<feature type="transmembrane region" description="Helical" evidence="10">
    <location>
        <begin position="259"/>
        <end position="277"/>
    </location>
</feature>
<dbReference type="Pfam" id="PF07884">
    <property type="entry name" value="VKOR"/>
    <property type="match status" value="1"/>
</dbReference>
<dbReference type="Pfam" id="PF03412">
    <property type="entry name" value="Peptidase_C39"/>
    <property type="match status" value="1"/>
</dbReference>
<evidence type="ECO:0000313" key="13">
    <source>
        <dbReference type="Proteomes" id="UP000652755"/>
    </source>
</evidence>
<evidence type="ECO:0000256" key="3">
    <source>
        <dbReference type="ARBA" id="ARBA00022692"/>
    </source>
</evidence>
<evidence type="ECO:0000256" key="5">
    <source>
        <dbReference type="ARBA" id="ARBA00022989"/>
    </source>
</evidence>
<dbReference type="Pfam" id="PF13462">
    <property type="entry name" value="Thioredoxin_4"/>
    <property type="match status" value="1"/>
</dbReference>
<dbReference type="EMBL" id="JACRYL010000007">
    <property type="protein sequence ID" value="MBC6110621.1"/>
    <property type="molecule type" value="Genomic_DNA"/>
</dbReference>
<dbReference type="InterPro" id="IPR012336">
    <property type="entry name" value="Thioredoxin-like_fold"/>
</dbReference>